<dbReference type="Gene3D" id="1.20.5.170">
    <property type="match status" value="1"/>
</dbReference>
<dbReference type="InterPro" id="IPR019775">
    <property type="entry name" value="WD40_repeat_CS"/>
</dbReference>
<name>D3B8K2_HETP5</name>
<dbReference type="InParanoid" id="D3B8K2"/>
<dbReference type="InterPro" id="IPR045160">
    <property type="entry name" value="ATG16"/>
</dbReference>
<keyword evidence="2" id="KW-0677">Repeat</keyword>
<dbReference type="SMART" id="SM00320">
    <property type="entry name" value="WD40"/>
    <property type="match status" value="7"/>
</dbReference>
<feature type="coiled-coil region" evidence="4">
    <location>
        <begin position="131"/>
        <end position="158"/>
    </location>
</feature>
<dbReference type="PROSITE" id="PS50294">
    <property type="entry name" value="WD_REPEATS_REGION"/>
    <property type="match status" value="3"/>
</dbReference>
<evidence type="ECO:0000256" key="3">
    <source>
        <dbReference type="PROSITE-ProRule" id="PRU00221"/>
    </source>
</evidence>
<protein>
    <submittedName>
        <fullName evidence="7">Autophagy protein 16</fullName>
    </submittedName>
</protein>
<dbReference type="PROSITE" id="PS50082">
    <property type="entry name" value="WD_REPEATS_2"/>
    <property type="match status" value="5"/>
</dbReference>
<comment type="caution">
    <text evidence="7">The sequence shown here is derived from an EMBL/GenBank/DDBJ whole genome shotgun (WGS) entry which is preliminary data.</text>
</comment>
<dbReference type="STRING" id="670386.D3B8K2"/>
<gene>
    <name evidence="7" type="primary">tipD</name>
    <name evidence="7" type="ORF">PPL_04795</name>
</gene>
<dbReference type="GO" id="GO:0034045">
    <property type="term" value="C:phagophore assembly site membrane"/>
    <property type="evidence" value="ECO:0007669"/>
    <property type="project" value="TreeGrafter"/>
</dbReference>
<feature type="repeat" description="WD" evidence="3">
    <location>
        <begin position="333"/>
        <end position="374"/>
    </location>
</feature>
<dbReference type="GO" id="GO:0034274">
    <property type="term" value="C:Atg12-Atg5-Atg16 complex"/>
    <property type="evidence" value="ECO:0007669"/>
    <property type="project" value="TreeGrafter"/>
</dbReference>
<reference evidence="7 8" key="1">
    <citation type="journal article" date="2011" name="Genome Res.">
        <title>Phylogeny-wide analysis of social amoeba genomes highlights ancient origins for complex intercellular communication.</title>
        <authorList>
            <person name="Heidel A.J."/>
            <person name="Lawal H.M."/>
            <person name="Felder M."/>
            <person name="Schilde C."/>
            <person name="Helps N.R."/>
            <person name="Tunggal B."/>
            <person name="Rivero F."/>
            <person name="John U."/>
            <person name="Schleicher M."/>
            <person name="Eichinger L."/>
            <person name="Platzer M."/>
            <person name="Noegel A.A."/>
            <person name="Schaap P."/>
            <person name="Gloeckner G."/>
        </authorList>
    </citation>
    <scope>NUCLEOTIDE SEQUENCE [LARGE SCALE GENOMIC DNA]</scope>
    <source>
        <strain evidence="8">ATCC 26659 / Pp 5 / PN500</strain>
    </source>
</reference>
<feature type="region of interest" description="Disordered" evidence="5">
    <location>
        <begin position="80"/>
        <end position="100"/>
    </location>
</feature>
<dbReference type="InterPro" id="IPR001680">
    <property type="entry name" value="WD40_rpt"/>
</dbReference>
<feature type="repeat" description="WD" evidence="3">
    <location>
        <begin position="375"/>
        <end position="416"/>
    </location>
</feature>
<dbReference type="InterPro" id="IPR020472">
    <property type="entry name" value="WD40_PAC1"/>
</dbReference>
<dbReference type="PANTHER" id="PTHR19878:SF8">
    <property type="entry name" value="AUTOPHAGY-RELATED 16, ISOFORM F"/>
    <property type="match status" value="1"/>
</dbReference>
<dbReference type="Pfam" id="PF08614">
    <property type="entry name" value="ATG16"/>
    <property type="match status" value="1"/>
</dbReference>
<keyword evidence="1 3" id="KW-0853">WD repeat</keyword>
<feature type="compositionally biased region" description="Low complexity" evidence="5">
    <location>
        <begin position="87"/>
        <end position="97"/>
    </location>
</feature>
<dbReference type="OMA" id="WGRPCIS"/>
<dbReference type="RefSeq" id="XP_020434487.1">
    <property type="nucleotide sequence ID" value="XM_020575692.1"/>
</dbReference>
<dbReference type="PANTHER" id="PTHR19878">
    <property type="entry name" value="AUTOPHAGY PROTEIN 16-LIKE"/>
    <property type="match status" value="1"/>
</dbReference>
<dbReference type="InterPro" id="IPR036322">
    <property type="entry name" value="WD40_repeat_dom_sf"/>
</dbReference>
<dbReference type="InterPro" id="IPR015943">
    <property type="entry name" value="WD40/YVTN_repeat-like_dom_sf"/>
</dbReference>
<evidence type="ECO:0000256" key="5">
    <source>
        <dbReference type="SAM" id="MobiDB-lite"/>
    </source>
</evidence>
<dbReference type="PRINTS" id="PR00320">
    <property type="entry name" value="GPROTEINBRPT"/>
</dbReference>
<evidence type="ECO:0000259" key="6">
    <source>
        <dbReference type="Pfam" id="PF08614"/>
    </source>
</evidence>
<feature type="domain" description="Autophagy-related protein 16" evidence="6">
    <location>
        <begin position="30"/>
        <end position="227"/>
    </location>
</feature>
<keyword evidence="4" id="KW-0175">Coiled coil</keyword>
<evidence type="ECO:0000313" key="8">
    <source>
        <dbReference type="Proteomes" id="UP000001396"/>
    </source>
</evidence>
<dbReference type="EMBL" id="ADBJ01000020">
    <property type="protein sequence ID" value="EFA82370.1"/>
    <property type="molecule type" value="Genomic_DNA"/>
</dbReference>
<feature type="coiled-coil region" evidence="4">
    <location>
        <begin position="52"/>
        <end position="79"/>
    </location>
</feature>
<feature type="repeat" description="WD" evidence="3">
    <location>
        <begin position="516"/>
        <end position="546"/>
    </location>
</feature>
<evidence type="ECO:0000256" key="1">
    <source>
        <dbReference type="ARBA" id="ARBA00022574"/>
    </source>
</evidence>
<evidence type="ECO:0000313" key="7">
    <source>
        <dbReference type="EMBL" id="EFA82370.1"/>
    </source>
</evidence>
<dbReference type="SUPFAM" id="SSF50978">
    <property type="entry name" value="WD40 repeat-like"/>
    <property type="match status" value="1"/>
</dbReference>
<evidence type="ECO:0000256" key="4">
    <source>
        <dbReference type="SAM" id="Coils"/>
    </source>
</evidence>
<evidence type="ECO:0000256" key="2">
    <source>
        <dbReference type="ARBA" id="ARBA00022737"/>
    </source>
</evidence>
<feature type="repeat" description="WD" evidence="3">
    <location>
        <begin position="291"/>
        <end position="323"/>
    </location>
</feature>
<dbReference type="CDD" id="cd00200">
    <property type="entry name" value="WD40"/>
    <property type="match status" value="1"/>
</dbReference>
<dbReference type="GO" id="GO:0043495">
    <property type="term" value="F:protein-membrane adaptor activity"/>
    <property type="evidence" value="ECO:0007669"/>
    <property type="project" value="TreeGrafter"/>
</dbReference>
<dbReference type="PROSITE" id="PS00678">
    <property type="entry name" value="WD_REPEATS_1"/>
    <property type="match status" value="2"/>
</dbReference>
<proteinExistence type="predicted"/>
<dbReference type="CDD" id="cd22887">
    <property type="entry name" value="Atg16_CCD"/>
    <property type="match status" value="1"/>
</dbReference>
<accession>D3B8K2</accession>
<dbReference type="Proteomes" id="UP000001396">
    <property type="component" value="Unassembled WGS sequence"/>
</dbReference>
<dbReference type="AlphaFoldDB" id="D3B8K2"/>
<dbReference type="Pfam" id="PF00400">
    <property type="entry name" value="WD40"/>
    <property type="match status" value="7"/>
</dbReference>
<feature type="repeat" description="WD" evidence="3">
    <location>
        <begin position="432"/>
        <end position="457"/>
    </location>
</feature>
<dbReference type="Gene3D" id="2.130.10.10">
    <property type="entry name" value="YVTN repeat-like/Quinoprotein amine dehydrogenase"/>
    <property type="match status" value="2"/>
</dbReference>
<dbReference type="GO" id="GO:0000421">
    <property type="term" value="C:autophagosome membrane"/>
    <property type="evidence" value="ECO:0007669"/>
    <property type="project" value="TreeGrafter"/>
</dbReference>
<dbReference type="GeneID" id="31360282"/>
<organism evidence="7 8">
    <name type="scientific">Heterostelium pallidum (strain ATCC 26659 / Pp 5 / PN500)</name>
    <name type="common">Cellular slime mold</name>
    <name type="synonym">Polysphondylium pallidum</name>
    <dbReference type="NCBI Taxonomy" id="670386"/>
    <lineage>
        <taxon>Eukaryota</taxon>
        <taxon>Amoebozoa</taxon>
        <taxon>Evosea</taxon>
        <taxon>Eumycetozoa</taxon>
        <taxon>Dictyostelia</taxon>
        <taxon>Acytosteliales</taxon>
        <taxon>Acytosteliaceae</taxon>
        <taxon>Heterostelium</taxon>
    </lineage>
</organism>
<dbReference type="GO" id="GO:0000045">
    <property type="term" value="P:autophagosome assembly"/>
    <property type="evidence" value="ECO:0007669"/>
    <property type="project" value="InterPro"/>
</dbReference>
<dbReference type="InterPro" id="IPR013923">
    <property type="entry name" value="Autophagy-rel_prot_16_dom"/>
</dbReference>
<sequence length="582" mass="65672">MQQNNNGYTAPIISTASQSFNSIASWKQSIVNQLNQRNTVQTNAFSEIIKVYNDLMKRERQLQERNTIYEKEILALRNEKRGEKGASTSSSSSGSVSNRGKTIEELENKIYKLQEDLTLSYKTSADNASSLLSLNDKNKDLQNEMVSKEIELERVRSMLTSSEDSYKRLEAIIEEKTTVTQILKDELSALQSEFLHNESKVIKLEQENSELLERWIRKKNEEASKMNEANDFYHKMVEQREQFVHIKNDDININNISTMDVDAEIQNGRNLLDKQLNMTSSLLPSKSRKKFAAHQSEVYCLAFNSNGQMFASGSSDKSVKLWDALSCTHKTTLLGASQSIMSVNFSPNDEHILGTSNDNSARLWNVELGRPRHTLTGHIGKVYTGKFMLGSDKVVTGSHDRTIKLWDLQKGYCNRTIFCFSSCNDLVTLNTGSLIASGHVDHSVRFWDCNSGESVRVLEAIHEGQITSICQSLDPNLILTNSRDHTLKIIDVRTYLTLKTFKDQDYRNGLNWSRASWSPDGKYVAAGSIDGSICVWNALSGKTEKIISKVHNIGSSICCCAWSPLGYSFISGDKDKNIVQWE</sequence>
<keyword evidence="8" id="KW-1185">Reference proteome</keyword>
<dbReference type="FunCoup" id="D3B8K2">
    <property type="interactions" value="105"/>
</dbReference>